<dbReference type="Proteomes" id="UP000199800">
    <property type="component" value="Unassembled WGS sequence"/>
</dbReference>
<dbReference type="SUPFAM" id="SSF53383">
    <property type="entry name" value="PLP-dependent transferases"/>
    <property type="match status" value="1"/>
</dbReference>
<dbReference type="InterPro" id="IPR015422">
    <property type="entry name" value="PyrdxlP-dep_Trfase_small"/>
</dbReference>
<evidence type="ECO:0000256" key="5">
    <source>
        <dbReference type="RuleBase" id="RU003560"/>
    </source>
</evidence>
<keyword evidence="4 5" id="KW-0663">Pyridoxal phosphate</keyword>
<evidence type="ECO:0000313" key="7">
    <source>
        <dbReference type="Proteomes" id="UP000199800"/>
    </source>
</evidence>
<dbReference type="STRING" id="29364.SAMN04487772_11753"/>
<organism evidence="6 7">
    <name type="scientific">[Clostridium] polysaccharolyticum</name>
    <dbReference type="NCBI Taxonomy" id="29364"/>
    <lineage>
        <taxon>Bacteria</taxon>
        <taxon>Bacillati</taxon>
        <taxon>Bacillota</taxon>
        <taxon>Clostridia</taxon>
        <taxon>Lachnospirales</taxon>
        <taxon>Lachnospiraceae</taxon>
    </lineage>
</organism>
<keyword evidence="2 6" id="KW-0032">Aminotransferase</keyword>
<keyword evidence="3 6" id="KW-0808">Transferase</keyword>
<dbReference type="AlphaFoldDB" id="A0A1I0DY19"/>
<reference evidence="6 7" key="1">
    <citation type="submission" date="2016-10" db="EMBL/GenBank/DDBJ databases">
        <authorList>
            <person name="de Groot N.N."/>
        </authorList>
    </citation>
    <scope>NUCLEOTIDE SEQUENCE [LARGE SCALE GENOMIC DNA]</scope>
    <source>
        <strain evidence="6 7">DSM 1801</strain>
    </source>
</reference>
<dbReference type="InterPro" id="IPR015421">
    <property type="entry name" value="PyrdxlP-dep_Trfase_major"/>
</dbReference>
<protein>
    <submittedName>
        <fullName evidence="6">Adenosylmethionine-8-amino-7-oxononanoate aminotransferase</fullName>
    </submittedName>
</protein>
<dbReference type="PANTHER" id="PTHR11986">
    <property type="entry name" value="AMINOTRANSFERASE CLASS III"/>
    <property type="match status" value="1"/>
</dbReference>
<dbReference type="InterPro" id="IPR005814">
    <property type="entry name" value="Aminotrans_3"/>
</dbReference>
<evidence type="ECO:0000256" key="3">
    <source>
        <dbReference type="ARBA" id="ARBA00022679"/>
    </source>
</evidence>
<accession>A0A1I0DY19</accession>
<dbReference type="OrthoDB" id="9807885at2"/>
<comment type="cofactor">
    <cofactor evidence="1">
        <name>pyridoxal 5'-phosphate</name>
        <dbReference type="ChEBI" id="CHEBI:597326"/>
    </cofactor>
</comment>
<comment type="similarity">
    <text evidence="5">Belongs to the class-III pyridoxal-phosphate-dependent aminotransferase family.</text>
</comment>
<evidence type="ECO:0000256" key="2">
    <source>
        <dbReference type="ARBA" id="ARBA00022576"/>
    </source>
</evidence>
<dbReference type="InterPro" id="IPR015424">
    <property type="entry name" value="PyrdxlP-dep_Trfase"/>
</dbReference>
<dbReference type="PANTHER" id="PTHR11986:SF79">
    <property type="entry name" value="ACETYLORNITHINE AMINOTRANSFERASE, MITOCHONDRIAL"/>
    <property type="match status" value="1"/>
</dbReference>
<dbReference type="EMBL" id="FOHN01000017">
    <property type="protein sequence ID" value="SET37619.1"/>
    <property type="molecule type" value="Genomic_DNA"/>
</dbReference>
<dbReference type="Gene3D" id="3.40.640.10">
    <property type="entry name" value="Type I PLP-dependent aspartate aminotransferase-like (Major domain)"/>
    <property type="match status" value="1"/>
</dbReference>
<evidence type="ECO:0000256" key="1">
    <source>
        <dbReference type="ARBA" id="ARBA00001933"/>
    </source>
</evidence>
<dbReference type="CDD" id="cd00610">
    <property type="entry name" value="OAT_like"/>
    <property type="match status" value="1"/>
</dbReference>
<keyword evidence="7" id="KW-1185">Reference proteome</keyword>
<dbReference type="RefSeq" id="WP_092478316.1">
    <property type="nucleotide sequence ID" value="NZ_FOHN01000017.1"/>
</dbReference>
<dbReference type="InterPro" id="IPR050103">
    <property type="entry name" value="Class-III_PLP-dep_AT"/>
</dbReference>
<dbReference type="Pfam" id="PF00202">
    <property type="entry name" value="Aminotran_3"/>
    <property type="match status" value="1"/>
</dbReference>
<dbReference type="GO" id="GO:0042802">
    <property type="term" value="F:identical protein binding"/>
    <property type="evidence" value="ECO:0007669"/>
    <property type="project" value="TreeGrafter"/>
</dbReference>
<dbReference type="InterPro" id="IPR049704">
    <property type="entry name" value="Aminotrans_3_PPA_site"/>
</dbReference>
<dbReference type="PIRSF" id="PIRSF000521">
    <property type="entry name" value="Transaminase_4ab_Lys_Orn"/>
    <property type="match status" value="1"/>
</dbReference>
<proteinExistence type="inferred from homology"/>
<gene>
    <name evidence="6" type="ORF">SAMN04487772_11753</name>
</gene>
<evidence type="ECO:0000313" key="6">
    <source>
        <dbReference type="EMBL" id="SET37619.1"/>
    </source>
</evidence>
<name>A0A1I0DY19_9FIRM</name>
<dbReference type="GO" id="GO:0008483">
    <property type="term" value="F:transaminase activity"/>
    <property type="evidence" value="ECO:0007669"/>
    <property type="project" value="UniProtKB-KW"/>
</dbReference>
<sequence length="425" mass="47472">MSFNLVVRINQQFDEESKDSLIVSAEDCYIKDSNGKEYIDLCGGIWNTPFGYSNEYINQKIIEQTTKIPFCNLISNVAEVQYTYAESLCKMLGTSAVLYTCSGSESLEAAVKTCRQYQHLKKKNRATIAALNLSYHGTSYGAMSISGLDREINKEYYPLLPNITWMEVPKDYKDAHAWIQMFEKKFEESVEELSGVVVEPVLGSGGIVAIPYEALKRLEELCRKNDVLFVLDEVTTGFGRTGVPFVFQSYGLQPDLICLSKGITNGYMPLGVVAFSEHVCQTFADSKATLEHFSSQGGNLLSIAAASAVLDLMEKYDSFQVKEKGEQFCKEILEAAGDNFNCEIRGFGLMCAISFPIEVTPIRLLEIVGKLKKRGIIVYYFCNDGYNLGLSFFPPFTCSFAELSKCVKKIVGVLKKCPELWKKIG</sequence>
<dbReference type="Gene3D" id="3.90.1150.10">
    <property type="entry name" value="Aspartate Aminotransferase, domain 1"/>
    <property type="match status" value="1"/>
</dbReference>
<dbReference type="GO" id="GO:0030170">
    <property type="term" value="F:pyridoxal phosphate binding"/>
    <property type="evidence" value="ECO:0007669"/>
    <property type="project" value="InterPro"/>
</dbReference>
<dbReference type="PROSITE" id="PS00600">
    <property type="entry name" value="AA_TRANSFER_CLASS_3"/>
    <property type="match status" value="1"/>
</dbReference>
<evidence type="ECO:0000256" key="4">
    <source>
        <dbReference type="ARBA" id="ARBA00022898"/>
    </source>
</evidence>